<evidence type="ECO:0000256" key="1">
    <source>
        <dbReference type="ARBA" id="ARBA00023015"/>
    </source>
</evidence>
<evidence type="ECO:0000256" key="3">
    <source>
        <dbReference type="ARBA" id="ARBA00023163"/>
    </source>
</evidence>
<dbReference type="PROSITE" id="PS50977">
    <property type="entry name" value="HTH_TETR_2"/>
    <property type="match status" value="1"/>
</dbReference>
<evidence type="ECO:0000313" key="6">
    <source>
        <dbReference type="EMBL" id="GAA3576623.1"/>
    </source>
</evidence>
<dbReference type="PANTHER" id="PTHR30055:SF234">
    <property type="entry name" value="HTH-TYPE TRANSCRIPTIONAL REGULATOR BETI"/>
    <property type="match status" value="1"/>
</dbReference>
<dbReference type="InterPro" id="IPR009057">
    <property type="entry name" value="Homeodomain-like_sf"/>
</dbReference>
<evidence type="ECO:0000259" key="5">
    <source>
        <dbReference type="PROSITE" id="PS50977"/>
    </source>
</evidence>
<dbReference type="Gene3D" id="1.10.357.10">
    <property type="entry name" value="Tetracycline Repressor, domain 2"/>
    <property type="match status" value="1"/>
</dbReference>
<keyword evidence="2 4" id="KW-0238">DNA-binding</keyword>
<proteinExistence type="predicted"/>
<keyword evidence="7" id="KW-1185">Reference proteome</keyword>
<dbReference type="Pfam" id="PF00440">
    <property type="entry name" value="TetR_N"/>
    <property type="match status" value="1"/>
</dbReference>
<dbReference type="InterPro" id="IPR050109">
    <property type="entry name" value="HTH-type_TetR-like_transc_reg"/>
</dbReference>
<organism evidence="6 7">
    <name type="scientific">Microlunatus spumicola</name>
    <dbReference type="NCBI Taxonomy" id="81499"/>
    <lineage>
        <taxon>Bacteria</taxon>
        <taxon>Bacillati</taxon>
        <taxon>Actinomycetota</taxon>
        <taxon>Actinomycetes</taxon>
        <taxon>Propionibacteriales</taxon>
        <taxon>Propionibacteriaceae</taxon>
        <taxon>Microlunatus</taxon>
    </lineage>
</organism>
<accession>A0ABP6Y2Z8</accession>
<reference evidence="7" key="1">
    <citation type="journal article" date="2019" name="Int. J. Syst. Evol. Microbiol.">
        <title>The Global Catalogue of Microorganisms (GCM) 10K type strain sequencing project: providing services to taxonomists for standard genome sequencing and annotation.</title>
        <authorList>
            <consortium name="The Broad Institute Genomics Platform"/>
            <consortium name="The Broad Institute Genome Sequencing Center for Infectious Disease"/>
            <person name="Wu L."/>
            <person name="Ma J."/>
        </authorList>
    </citation>
    <scope>NUCLEOTIDE SEQUENCE [LARGE SCALE GENOMIC DNA]</scope>
    <source>
        <strain evidence="7">JCM 16540</strain>
    </source>
</reference>
<name>A0ABP6Y2Z8_9ACTN</name>
<dbReference type="SUPFAM" id="SSF46689">
    <property type="entry name" value="Homeodomain-like"/>
    <property type="match status" value="1"/>
</dbReference>
<dbReference type="PANTHER" id="PTHR30055">
    <property type="entry name" value="HTH-TYPE TRANSCRIPTIONAL REGULATOR RUTR"/>
    <property type="match status" value="1"/>
</dbReference>
<evidence type="ECO:0000256" key="2">
    <source>
        <dbReference type="ARBA" id="ARBA00023125"/>
    </source>
</evidence>
<dbReference type="InterPro" id="IPR001647">
    <property type="entry name" value="HTH_TetR"/>
</dbReference>
<dbReference type="RefSeq" id="WP_204911131.1">
    <property type="nucleotide sequence ID" value="NZ_BAAAYR010000005.1"/>
</dbReference>
<keyword evidence="1" id="KW-0805">Transcription regulation</keyword>
<evidence type="ECO:0000313" key="7">
    <source>
        <dbReference type="Proteomes" id="UP001500767"/>
    </source>
</evidence>
<dbReference type="EMBL" id="BAAAYR010000005">
    <property type="protein sequence ID" value="GAA3576623.1"/>
    <property type="molecule type" value="Genomic_DNA"/>
</dbReference>
<protein>
    <recommendedName>
        <fullName evidence="5">HTH tetR-type domain-containing protein</fullName>
    </recommendedName>
</protein>
<sequence>MNRPYAMSVRAQRAEETADRVLDATLVEYARTPYDLVRLDEVARSAGVTVQTVLRRFGSKAGLVVALAARELGRIATSRSAGLGAPAPVLLHALVEHYETYGDLIAKMYADAGRVEGLAEVARQGREHHVAWCTAAFGSLLKGVPDEDRRRRAAQVVTVCDATTWQILRREQGLPEEQVELALAELLHAVGGPPVRR</sequence>
<feature type="domain" description="HTH tetR-type" evidence="5">
    <location>
        <begin position="15"/>
        <end position="75"/>
    </location>
</feature>
<evidence type="ECO:0000256" key="4">
    <source>
        <dbReference type="PROSITE-ProRule" id="PRU00335"/>
    </source>
</evidence>
<feature type="DNA-binding region" description="H-T-H motif" evidence="4">
    <location>
        <begin position="38"/>
        <end position="57"/>
    </location>
</feature>
<comment type="caution">
    <text evidence="6">The sequence shown here is derived from an EMBL/GenBank/DDBJ whole genome shotgun (WGS) entry which is preliminary data.</text>
</comment>
<dbReference type="Proteomes" id="UP001500767">
    <property type="component" value="Unassembled WGS sequence"/>
</dbReference>
<keyword evidence="3" id="KW-0804">Transcription</keyword>
<gene>
    <name evidence="6" type="ORF">GCM10022197_37300</name>
</gene>